<evidence type="ECO:0000256" key="3">
    <source>
        <dbReference type="ARBA" id="ARBA00023027"/>
    </source>
</evidence>
<gene>
    <name evidence="4" type="primary">FIS1</name>
    <name evidence="4" type="ORF">KSP39_PZI001200</name>
</gene>
<keyword evidence="2" id="KW-0560">Oxidoreductase</keyword>
<sequence length="117" mass="13104">MFSCRSLCRIRNKAKRVAGDFFVYSLASRRCLHAISFATIAPEEISGSQPAEVHNLVQGSWKTSTYWNTIVDPLNGEPFIKVAEVPEAQIKPFVESLSKCPKYGLHNPFRAPESPVH</sequence>
<evidence type="ECO:0000256" key="2">
    <source>
        <dbReference type="ARBA" id="ARBA00023002"/>
    </source>
</evidence>
<evidence type="ECO:0000313" key="5">
    <source>
        <dbReference type="Proteomes" id="UP001418222"/>
    </source>
</evidence>
<dbReference type="GO" id="GO:0003842">
    <property type="term" value="F:L-glutamate gamma-semialdehyde dehydrogenase activity"/>
    <property type="evidence" value="ECO:0007669"/>
    <property type="project" value="TreeGrafter"/>
</dbReference>
<evidence type="ECO:0000313" key="4">
    <source>
        <dbReference type="EMBL" id="KAK8957023.1"/>
    </source>
</evidence>
<dbReference type="GO" id="GO:0005739">
    <property type="term" value="C:mitochondrion"/>
    <property type="evidence" value="ECO:0007669"/>
    <property type="project" value="TreeGrafter"/>
</dbReference>
<dbReference type="PANTHER" id="PTHR43521">
    <property type="entry name" value="ALPHA-AMINOADIPIC SEMIALDEHYDE DEHYDROGENASE"/>
    <property type="match status" value="1"/>
</dbReference>
<name>A0AAP0C0U7_9ASPA</name>
<dbReference type="InterPro" id="IPR044638">
    <property type="entry name" value="ALDH7A1-like"/>
</dbReference>
<dbReference type="PANTHER" id="PTHR43521:SF7">
    <property type="entry name" value="DELTA-1-PYRROLINE-5-CARBOXYLATE DEHYDROGENASE 12A1, MITOCHONDRIAL"/>
    <property type="match status" value="1"/>
</dbReference>
<proteinExistence type="inferred from homology"/>
<dbReference type="EMBL" id="JBBWWQ010000001">
    <property type="protein sequence ID" value="KAK8957023.1"/>
    <property type="molecule type" value="Genomic_DNA"/>
</dbReference>
<comment type="caution">
    <text evidence="4">The sequence shown here is derived from an EMBL/GenBank/DDBJ whole genome shotgun (WGS) entry which is preliminary data.</text>
</comment>
<keyword evidence="5" id="KW-1185">Reference proteome</keyword>
<protein>
    <submittedName>
        <fullName evidence="4">Aldehyde dehydrogenase</fullName>
    </submittedName>
</protein>
<reference evidence="4 5" key="1">
    <citation type="journal article" date="2022" name="Nat. Plants">
        <title>Genomes of leafy and leafless Platanthera orchids illuminate the evolution of mycoheterotrophy.</title>
        <authorList>
            <person name="Li M.H."/>
            <person name="Liu K.W."/>
            <person name="Li Z."/>
            <person name="Lu H.C."/>
            <person name="Ye Q.L."/>
            <person name="Zhang D."/>
            <person name="Wang J.Y."/>
            <person name="Li Y.F."/>
            <person name="Zhong Z.M."/>
            <person name="Liu X."/>
            <person name="Yu X."/>
            <person name="Liu D.K."/>
            <person name="Tu X.D."/>
            <person name="Liu B."/>
            <person name="Hao Y."/>
            <person name="Liao X.Y."/>
            <person name="Jiang Y.T."/>
            <person name="Sun W.H."/>
            <person name="Chen J."/>
            <person name="Chen Y.Q."/>
            <person name="Ai Y."/>
            <person name="Zhai J.W."/>
            <person name="Wu S.S."/>
            <person name="Zhou Z."/>
            <person name="Hsiao Y.Y."/>
            <person name="Wu W.L."/>
            <person name="Chen Y.Y."/>
            <person name="Lin Y.F."/>
            <person name="Hsu J.L."/>
            <person name="Li C.Y."/>
            <person name="Wang Z.W."/>
            <person name="Zhao X."/>
            <person name="Zhong W.Y."/>
            <person name="Ma X.K."/>
            <person name="Ma L."/>
            <person name="Huang J."/>
            <person name="Chen G.Z."/>
            <person name="Huang M.Z."/>
            <person name="Huang L."/>
            <person name="Peng D.H."/>
            <person name="Luo Y.B."/>
            <person name="Zou S.Q."/>
            <person name="Chen S.P."/>
            <person name="Lan S."/>
            <person name="Tsai W.C."/>
            <person name="Van de Peer Y."/>
            <person name="Liu Z.J."/>
        </authorList>
    </citation>
    <scope>NUCLEOTIDE SEQUENCE [LARGE SCALE GENOMIC DNA]</scope>
    <source>
        <strain evidence="4">Lor287</strain>
    </source>
</reference>
<keyword evidence="3" id="KW-0520">NAD</keyword>
<organism evidence="4 5">
    <name type="scientific">Platanthera zijinensis</name>
    <dbReference type="NCBI Taxonomy" id="2320716"/>
    <lineage>
        <taxon>Eukaryota</taxon>
        <taxon>Viridiplantae</taxon>
        <taxon>Streptophyta</taxon>
        <taxon>Embryophyta</taxon>
        <taxon>Tracheophyta</taxon>
        <taxon>Spermatophyta</taxon>
        <taxon>Magnoliopsida</taxon>
        <taxon>Liliopsida</taxon>
        <taxon>Asparagales</taxon>
        <taxon>Orchidaceae</taxon>
        <taxon>Orchidoideae</taxon>
        <taxon>Orchideae</taxon>
        <taxon>Orchidinae</taxon>
        <taxon>Platanthera</taxon>
    </lineage>
</organism>
<dbReference type="AlphaFoldDB" id="A0AAP0C0U7"/>
<dbReference type="GO" id="GO:0004029">
    <property type="term" value="F:aldehyde dehydrogenase (NAD+) activity"/>
    <property type="evidence" value="ECO:0007669"/>
    <property type="project" value="InterPro"/>
</dbReference>
<evidence type="ECO:0000256" key="1">
    <source>
        <dbReference type="ARBA" id="ARBA00009986"/>
    </source>
</evidence>
<dbReference type="Proteomes" id="UP001418222">
    <property type="component" value="Unassembled WGS sequence"/>
</dbReference>
<accession>A0AAP0C0U7</accession>
<comment type="similarity">
    <text evidence="1">Belongs to the aldehyde dehydrogenase family.</text>
</comment>
<dbReference type="GO" id="GO:0010133">
    <property type="term" value="P:L-proline catabolic process to L-glutamate"/>
    <property type="evidence" value="ECO:0007669"/>
    <property type="project" value="TreeGrafter"/>
</dbReference>